<comment type="caution">
    <text evidence="1">The sequence shown here is derived from an EMBL/GenBank/DDBJ whole genome shotgun (WGS) entry which is preliminary data.</text>
</comment>
<name>A0A9P9H0Z4_FUSSL</name>
<dbReference type="AlphaFoldDB" id="A0A9P9H0Z4"/>
<sequence>MINTPFQKEVGLLMEESSGSSVARLETAHHFPLSSQDDSRWATLYILFSYSSPLAPQYHVVSAPACLASRRDRVAVGHHDKSKPICSVVLRPCDIVQYILAILTPFFTFTCPTSSLAESTIIRPICTVGPLRLSLYVPCGSDRASPDEPHEALRPKQQFPLAHRYHSTPGRSRHGGSASFLVAVSLCVESRFSIPVLLSETKQWLIVYVQSRPAPPPPTSR</sequence>
<evidence type="ECO:0000313" key="2">
    <source>
        <dbReference type="Proteomes" id="UP000736672"/>
    </source>
</evidence>
<evidence type="ECO:0000313" key="1">
    <source>
        <dbReference type="EMBL" id="KAH7247882.1"/>
    </source>
</evidence>
<gene>
    <name evidence="1" type="ORF">B0J15DRAFT_65315</name>
</gene>
<dbReference type="Proteomes" id="UP000736672">
    <property type="component" value="Unassembled WGS sequence"/>
</dbReference>
<proteinExistence type="predicted"/>
<dbReference type="EMBL" id="JAGTJS010000015">
    <property type="protein sequence ID" value="KAH7247882.1"/>
    <property type="molecule type" value="Genomic_DNA"/>
</dbReference>
<keyword evidence="2" id="KW-1185">Reference proteome</keyword>
<accession>A0A9P9H0Z4</accession>
<organism evidence="1 2">
    <name type="scientific">Fusarium solani</name>
    <name type="common">Filamentous fungus</name>
    <dbReference type="NCBI Taxonomy" id="169388"/>
    <lineage>
        <taxon>Eukaryota</taxon>
        <taxon>Fungi</taxon>
        <taxon>Dikarya</taxon>
        <taxon>Ascomycota</taxon>
        <taxon>Pezizomycotina</taxon>
        <taxon>Sordariomycetes</taxon>
        <taxon>Hypocreomycetidae</taxon>
        <taxon>Hypocreales</taxon>
        <taxon>Nectriaceae</taxon>
        <taxon>Fusarium</taxon>
        <taxon>Fusarium solani species complex</taxon>
    </lineage>
</organism>
<reference evidence="1" key="1">
    <citation type="journal article" date="2021" name="Nat. Commun.">
        <title>Genetic determinants of endophytism in the Arabidopsis root mycobiome.</title>
        <authorList>
            <person name="Mesny F."/>
            <person name="Miyauchi S."/>
            <person name="Thiergart T."/>
            <person name="Pickel B."/>
            <person name="Atanasova L."/>
            <person name="Karlsson M."/>
            <person name="Huettel B."/>
            <person name="Barry K.W."/>
            <person name="Haridas S."/>
            <person name="Chen C."/>
            <person name="Bauer D."/>
            <person name="Andreopoulos W."/>
            <person name="Pangilinan J."/>
            <person name="LaButti K."/>
            <person name="Riley R."/>
            <person name="Lipzen A."/>
            <person name="Clum A."/>
            <person name="Drula E."/>
            <person name="Henrissat B."/>
            <person name="Kohler A."/>
            <person name="Grigoriev I.V."/>
            <person name="Martin F.M."/>
            <person name="Hacquard S."/>
        </authorList>
    </citation>
    <scope>NUCLEOTIDE SEQUENCE</scope>
    <source>
        <strain evidence="1">FSSC 5 MPI-SDFR-AT-0091</strain>
    </source>
</reference>
<protein>
    <submittedName>
        <fullName evidence="1">Uncharacterized protein</fullName>
    </submittedName>
</protein>